<dbReference type="InterPro" id="IPR011010">
    <property type="entry name" value="DNA_brk_join_enz"/>
</dbReference>
<feature type="compositionally biased region" description="Polar residues" evidence="2">
    <location>
        <begin position="110"/>
        <end position="122"/>
    </location>
</feature>
<dbReference type="InterPro" id="IPR002104">
    <property type="entry name" value="Integrase_catalytic"/>
</dbReference>
<proteinExistence type="predicted"/>
<keyword evidence="1" id="KW-0233">DNA recombination</keyword>
<organism evidence="4 5">
    <name type="scientific">Novosphingobium album</name>
    <name type="common">ex Liu et al. 2023</name>
    <dbReference type="NCBI Taxonomy" id="3031130"/>
    <lineage>
        <taxon>Bacteria</taxon>
        <taxon>Pseudomonadati</taxon>
        <taxon>Pseudomonadota</taxon>
        <taxon>Alphaproteobacteria</taxon>
        <taxon>Sphingomonadales</taxon>
        <taxon>Sphingomonadaceae</taxon>
        <taxon>Novosphingobium</taxon>
    </lineage>
</organism>
<evidence type="ECO:0000256" key="2">
    <source>
        <dbReference type="SAM" id="MobiDB-lite"/>
    </source>
</evidence>
<evidence type="ECO:0000313" key="5">
    <source>
        <dbReference type="Proteomes" id="UP001216253"/>
    </source>
</evidence>
<comment type="caution">
    <text evidence="4">The sequence shown here is derived from an EMBL/GenBank/DDBJ whole genome shotgun (WGS) entry which is preliminary data.</text>
</comment>
<dbReference type="Proteomes" id="UP001216253">
    <property type="component" value="Unassembled WGS sequence"/>
</dbReference>
<dbReference type="RefSeq" id="WP_275230716.1">
    <property type="nucleotide sequence ID" value="NZ_JARESE010000091.1"/>
</dbReference>
<feature type="region of interest" description="Disordered" evidence="2">
    <location>
        <begin position="98"/>
        <end position="128"/>
    </location>
</feature>
<evidence type="ECO:0000313" key="4">
    <source>
        <dbReference type="EMBL" id="MDE8654594.1"/>
    </source>
</evidence>
<dbReference type="PROSITE" id="PS51898">
    <property type="entry name" value="TYR_RECOMBINASE"/>
    <property type="match status" value="1"/>
</dbReference>
<protein>
    <submittedName>
        <fullName evidence="4">Tyrosine-type recombinase/integrase</fullName>
    </submittedName>
</protein>
<feature type="domain" description="Tyr recombinase" evidence="3">
    <location>
        <begin position="1"/>
        <end position="92"/>
    </location>
</feature>
<evidence type="ECO:0000259" key="3">
    <source>
        <dbReference type="PROSITE" id="PS51898"/>
    </source>
</evidence>
<dbReference type="SUPFAM" id="SSF56349">
    <property type="entry name" value="DNA breaking-rejoining enzymes"/>
    <property type="match status" value="1"/>
</dbReference>
<accession>A0ABT5WXF9</accession>
<sequence length="189" mass="20336">GAATYRPSKLTPTGLRNRRATFQGTKSIWQKIVKRADLPGVTPHTLRHTVGAIATSNGEALALTGAILGHANLRSTMIYAHVDRDPSVKAANRVSDRISSALTGKETPREQQSPNPERSTNGLLPDDEWGMLEDLAGAGPETPGRLSAKDNGILVRLSRHGFATKAQDMGDELAWWKITALGQAVLRTP</sequence>
<feature type="non-terminal residue" evidence="4">
    <location>
        <position position="1"/>
    </location>
</feature>
<dbReference type="InterPro" id="IPR013762">
    <property type="entry name" value="Integrase-like_cat_sf"/>
</dbReference>
<name>A0ABT5WXF9_9SPHN</name>
<dbReference type="Gene3D" id="1.10.443.10">
    <property type="entry name" value="Intergrase catalytic core"/>
    <property type="match status" value="1"/>
</dbReference>
<dbReference type="Pfam" id="PF00589">
    <property type="entry name" value="Phage_integrase"/>
    <property type="match status" value="1"/>
</dbReference>
<evidence type="ECO:0000256" key="1">
    <source>
        <dbReference type="ARBA" id="ARBA00023172"/>
    </source>
</evidence>
<keyword evidence="5" id="KW-1185">Reference proteome</keyword>
<gene>
    <name evidence="4" type="ORF">PYV00_23125</name>
</gene>
<dbReference type="EMBL" id="JARESE010000091">
    <property type="protein sequence ID" value="MDE8654594.1"/>
    <property type="molecule type" value="Genomic_DNA"/>
</dbReference>
<reference evidence="4 5" key="1">
    <citation type="submission" date="2023-03" db="EMBL/GenBank/DDBJ databases">
        <title>NovoSphingobium album sp. nov. isolated from polycyclic aromatic hydrocarbons- and heavy-metal polluted soil.</title>
        <authorList>
            <person name="Liu Z."/>
            <person name="Wang K."/>
        </authorList>
    </citation>
    <scope>NUCLEOTIDE SEQUENCE [LARGE SCALE GENOMIC DNA]</scope>
    <source>
        <strain evidence="4 5">H3SJ31-1</strain>
    </source>
</reference>